<dbReference type="InterPro" id="IPR015505">
    <property type="entry name" value="Coronin"/>
</dbReference>
<dbReference type="Gene3D" id="2.130.10.10">
    <property type="entry name" value="YVTN repeat-like/Quinoprotein amine dehydrogenase"/>
    <property type="match status" value="1"/>
</dbReference>
<evidence type="ECO:0000256" key="4">
    <source>
        <dbReference type="RuleBase" id="RU280818"/>
    </source>
</evidence>
<comment type="caution">
    <text evidence="8">The sequence shown here is derived from an EMBL/GenBank/DDBJ whole genome shotgun (WGS) entry which is preliminary data.</text>
</comment>
<keyword evidence="9" id="KW-1185">Reference proteome</keyword>
<dbReference type="InterPro" id="IPR015048">
    <property type="entry name" value="DUF1899"/>
</dbReference>
<dbReference type="InterPro" id="IPR015943">
    <property type="entry name" value="WD40/YVTN_repeat-like_dom_sf"/>
</dbReference>
<evidence type="ECO:0000313" key="9">
    <source>
        <dbReference type="Proteomes" id="UP000078046"/>
    </source>
</evidence>
<dbReference type="Pfam" id="PF08953">
    <property type="entry name" value="DUF1899"/>
    <property type="match status" value="1"/>
</dbReference>
<proteinExistence type="inferred from homology"/>
<name>A0A177B6R9_9BILA</name>
<dbReference type="Pfam" id="PF16300">
    <property type="entry name" value="WD40_4"/>
    <property type="match status" value="1"/>
</dbReference>
<feature type="repeat" description="WD" evidence="3">
    <location>
        <begin position="73"/>
        <end position="105"/>
    </location>
</feature>
<dbReference type="SMART" id="SM01167">
    <property type="entry name" value="DUF1900"/>
    <property type="match status" value="1"/>
</dbReference>
<dbReference type="AlphaFoldDB" id="A0A177B6R9"/>
<evidence type="ECO:0000256" key="2">
    <source>
        <dbReference type="ARBA" id="ARBA00022737"/>
    </source>
</evidence>
<gene>
    <name evidence="8" type="ORF">A3Q56_02260</name>
</gene>
<evidence type="ECO:0000259" key="7">
    <source>
        <dbReference type="SMART" id="SM01166"/>
    </source>
</evidence>
<keyword evidence="1 3" id="KW-0853">WD repeat</keyword>
<dbReference type="GO" id="GO:0051015">
    <property type="term" value="F:actin filament binding"/>
    <property type="evidence" value="ECO:0007669"/>
    <property type="project" value="TreeGrafter"/>
</dbReference>
<sequence>MFKTSKFRNVFGKPFHRNDTYDSISPSSFSGDSFLLAVNPKYLSIIVDRANGSSIQILPLQKYGRVDRYFNLLSKHAGPVYDIQFNPYNDDLLASSSDDCSIALWIIPDNGVSIAKDIEPATRLLGHQRKVTKLAWHPTVSNILASSGSDNTIFVWNCETQRPISSITLPESAFCISWSSNGQYIAATCRDTNIYIIDPRKGEIIRSGKGHTSAKYSSCVFTKNDLIFTTGCNKRGGSREVGLYNINLDLLQREDFDRSTGSLLAYHDKELDIIYVIGKGDSSFRYYQISADEKESFTYLNIYQSTEAQKGFAVLTKRGCDTKKCEIARVYKLNNSNKIEPISMIVPRKGTDYQSDIYPPIIGTEPALSVSEWLSGKNTHPIRVDQLTFSTSSGTDNNQSSFNFTSALNSNAKRNISVTTGVFDGSSNNSKPSSIKSENNEEVLQHKKKVLALEAIVRGHETRILELENTIKRLTSDLYENENESDA</sequence>
<evidence type="ECO:0000256" key="3">
    <source>
        <dbReference type="PROSITE-ProRule" id="PRU00221"/>
    </source>
</evidence>
<protein>
    <recommendedName>
        <fullName evidence="4">Coronin</fullName>
    </recommendedName>
</protein>
<keyword evidence="5" id="KW-0175">Coiled coil</keyword>
<dbReference type="InterPro" id="IPR036322">
    <property type="entry name" value="WD40_repeat_dom_sf"/>
</dbReference>
<dbReference type="SUPFAM" id="SSF50978">
    <property type="entry name" value="WD40 repeat-like"/>
    <property type="match status" value="1"/>
</dbReference>
<dbReference type="PROSITE" id="PS50294">
    <property type="entry name" value="WD_REPEATS_REGION"/>
    <property type="match status" value="2"/>
</dbReference>
<evidence type="ECO:0000313" key="8">
    <source>
        <dbReference type="EMBL" id="OAF69989.1"/>
    </source>
</evidence>
<evidence type="ECO:0000256" key="5">
    <source>
        <dbReference type="SAM" id="Coils"/>
    </source>
</evidence>
<reference evidence="8 9" key="1">
    <citation type="submission" date="2016-04" db="EMBL/GenBank/DDBJ databases">
        <title>The genome of Intoshia linei affirms orthonectids as highly simplified spiralians.</title>
        <authorList>
            <person name="Mikhailov K.V."/>
            <person name="Slusarev G.S."/>
            <person name="Nikitin M.A."/>
            <person name="Logacheva M.D."/>
            <person name="Penin A."/>
            <person name="Aleoshin V."/>
            <person name="Panchin Y.V."/>
        </authorList>
    </citation>
    <scope>NUCLEOTIDE SEQUENCE [LARGE SCALE GENOMIC DNA]</scope>
    <source>
        <strain evidence="8">Intl2013</strain>
        <tissue evidence="8">Whole animal</tissue>
    </source>
</reference>
<evidence type="ECO:0000256" key="1">
    <source>
        <dbReference type="ARBA" id="ARBA00022574"/>
    </source>
</evidence>
<dbReference type="InterPro" id="IPR001680">
    <property type="entry name" value="WD40_rpt"/>
</dbReference>
<dbReference type="PANTHER" id="PTHR10856">
    <property type="entry name" value="CORONIN"/>
    <property type="match status" value="1"/>
</dbReference>
<dbReference type="EMBL" id="LWCA01000202">
    <property type="protein sequence ID" value="OAF69989.1"/>
    <property type="molecule type" value="Genomic_DNA"/>
</dbReference>
<dbReference type="PROSITE" id="PS50082">
    <property type="entry name" value="WD_REPEATS_2"/>
    <property type="match status" value="2"/>
</dbReference>
<feature type="repeat" description="WD" evidence="3">
    <location>
        <begin position="124"/>
        <end position="166"/>
    </location>
</feature>
<feature type="compositionally biased region" description="Low complexity" evidence="6">
    <location>
        <begin position="426"/>
        <end position="437"/>
    </location>
</feature>
<accession>A0A177B6R9</accession>
<keyword evidence="2 4" id="KW-0677">Repeat</keyword>
<feature type="coiled-coil region" evidence="5">
    <location>
        <begin position="457"/>
        <end position="484"/>
    </location>
</feature>
<dbReference type="PANTHER" id="PTHR10856:SF0">
    <property type="entry name" value="CORONIN"/>
    <property type="match status" value="1"/>
</dbReference>
<feature type="region of interest" description="Disordered" evidence="6">
    <location>
        <begin position="422"/>
        <end position="441"/>
    </location>
</feature>
<organism evidence="8 9">
    <name type="scientific">Intoshia linei</name>
    <dbReference type="NCBI Taxonomy" id="1819745"/>
    <lineage>
        <taxon>Eukaryota</taxon>
        <taxon>Metazoa</taxon>
        <taxon>Spiralia</taxon>
        <taxon>Lophotrochozoa</taxon>
        <taxon>Mesozoa</taxon>
        <taxon>Orthonectida</taxon>
        <taxon>Rhopaluridae</taxon>
        <taxon>Intoshia</taxon>
    </lineage>
</organism>
<dbReference type="Pfam" id="PF00400">
    <property type="entry name" value="WD40"/>
    <property type="match status" value="3"/>
</dbReference>
<dbReference type="Proteomes" id="UP000078046">
    <property type="component" value="Unassembled WGS sequence"/>
</dbReference>
<dbReference type="SMART" id="SM00320">
    <property type="entry name" value="WD40"/>
    <property type="match status" value="4"/>
</dbReference>
<comment type="similarity">
    <text evidence="4">Belongs to the WD repeat coronin family.</text>
</comment>
<evidence type="ECO:0000256" key="6">
    <source>
        <dbReference type="SAM" id="MobiDB-lite"/>
    </source>
</evidence>
<feature type="domain" description="DUF1899" evidence="7">
    <location>
        <begin position="1"/>
        <end position="64"/>
    </location>
</feature>
<dbReference type="OrthoDB" id="1850764at2759"/>
<dbReference type="GO" id="GO:0007015">
    <property type="term" value="P:actin filament organization"/>
    <property type="evidence" value="ECO:0007669"/>
    <property type="project" value="TreeGrafter"/>
</dbReference>
<dbReference type="SMART" id="SM01166">
    <property type="entry name" value="DUF1899"/>
    <property type="match status" value="1"/>
</dbReference>